<protein>
    <submittedName>
        <fullName evidence="1">Uncharacterized protein</fullName>
    </submittedName>
</protein>
<accession>A0ABD2YB39</accession>
<dbReference type="Proteomes" id="UP001630127">
    <property type="component" value="Unassembled WGS sequence"/>
</dbReference>
<evidence type="ECO:0000313" key="2">
    <source>
        <dbReference type="Proteomes" id="UP001630127"/>
    </source>
</evidence>
<proteinExistence type="predicted"/>
<name>A0ABD2YB39_9GENT</name>
<keyword evidence="2" id="KW-1185">Reference proteome</keyword>
<reference evidence="1 2" key="1">
    <citation type="submission" date="2024-11" db="EMBL/GenBank/DDBJ databases">
        <title>A near-complete genome assembly of Cinchona calisaya.</title>
        <authorList>
            <person name="Lian D.C."/>
            <person name="Zhao X.W."/>
            <person name="Wei L."/>
        </authorList>
    </citation>
    <scope>NUCLEOTIDE SEQUENCE [LARGE SCALE GENOMIC DNA]</scope>
    <source>
        <tissue evidence="1">Nenye</tissue>
    </source>
</reference>
<sequence length="102" mass="11343">MVDYYVNVDAHMNAVDNVDLPLVVEIAHVTIEATQVDDNSVGPRNSAALSHPAKSCAKSKKLIKIGRRQKGRAIFDESEEASIKEVMRLNMHMLRLSQNKSP</sequence>
<organism evidence="1 2">
    <name type="scientific">Cinchona calisaya</name>
    <dbReference type="NCBI Taxonomy" id="153742"/>
    <lineage>
        <taxon>Eukaryota</taxon>
        <taxon>Viridiplantae</taxon>
        <taxon>Streptophyta</taxon>
        <taxon>Embryophyta</taxon>
        <taxon>Tracheophyta</taxon>
        <taxon>Spermatophyta</taxon>
        <taxon>Magnoliopsida</taxon>
        <taxon>eudicotyledons</taxon>
        <taxon>Gunneridae</taxon>
        <taxon>Pentapetalae</taxon>
        <taxon>asterids</taxon>
        <taxon>lamiids</taxon>
        <taxon>Gentianales</taxon>
        <taxon>Rubiaceae</taxon>
        <taxon>Cinchonoideae</taxon>
        <taxon>Cinchoneae</taxon>
        <taxon>Cinchona</taxon>
    </lineage>
</organism>
<comment type="caution">
    <text evidence="1">The sequence shown here is derived from an EMBL/GenBank/DDBJ whole genome shotgun (WGS) entry which is preliminary data.</text>
</comment>
<evidence type="ECO:0000313" key="1">
    <source>
        <dbReference type="EMBL" id="KAL3503035.1"/>
    </source>
</evidence>
<gene>
    <name evidence="1" type="ORF">ACH5RR_037484</name>
</gene>
<dbReference type="AlphaFoldDB" id="A0ABD2YB39"/>
<dbReference type="EMBL" id="JBJUIK010000015">
    <property type="protein sequence ID" value="KAL3503035.1"/>
    <property type="molecule type" value="Genomic_DNA"/>
</dbReference>